<name>A0A368GWB5_ANCCA</name>
<accession>A0A368GWB5</accession>
<dbReference type="PANTHER" id="PTHR31895:SF21">
    <property type="entry name" value="PRION-LIKE-(Q_N-RICH)-DOMAIN-BEARING PROTEIN"/>
    <property type="match status" value="1"/>
</dbReference>
<dbReference type="PANTHER" id="PTHR31895">
    <property type="entry name" value="PROTEIN CBG03177-RELATED"/>
    <property type="match status" value="1"/>
</dbReference>
<sequence>MFASTCPSSCRRTCSQSCVPQQQIPIRVVMPKFASADQCFPMCQQSCGSTCGAMFSATTCTVPCKQSCEQRCARLTSINTREQIAVEAAVVDQCSAACRPKCAPQCIQDQQLLANQPFLSPAAAGPLPQLLYGQSSMTTGPVATELAQPPLPFTGESSVISGSVFGGEAQPLPLLPAQPASTSGSIAAEEPLTQQTVTDHQPTTPGEMSTASTSSPSLDQASTAQPRLAIQEGLEIPIVAMPEPSQPEQLLASNPPSLPGASEGTGVTEQTYLLFGYPELATAGPQSMQGQASGATPAVPIYLLVGQPGLATRTPQVQQELAGQLSPNAAQSSVPTYLLVGQPELATLAPQRQQGSAGQLIPSPVPLVTTTAQPAFSRATPGPKPPVAGQPKLDSGAAQQPTPDSDAFQPECTAECMPTCDLKFTKASHLITVAHTCSLLYIELAVQNTLKTPTQSLPEAFAHVCK</sequence>
<feature type="compositionally biased region" description="Polar residues" evidence="1">
    <location>
        <begin position="246"/>
        <end position="255"/>
    </location>
</feature>
<dbReference type="EMBL" id="JOJR01000064">
    <property type="protein sequence ID" value="RCN47305.1"/>
    <property type="molecule type" value="Genomic_DNA"/>
</dbReference>
<protein>
    <recommendedName>
        <fullName evidence="4">Cysteine rich repeat-containing domain protein</fullName>
    </recommendedName>
</protein>
<dbReference type="Proteomes" id="UP000252519">
    <property type="component" value="Unassembled WGS sequence"/>
</dbReference>
<feature type="region of interest" description="Disordered" evidence="1">
    <location>
        <begin position="375"/>
        <end position="409"/>
    </location>
</feature>
<feature type="compositionally biased region" description="Polar residues" evidence="1">
    <location>
        <begin position="192"/>
        <end position="225"/>
    </location>
</feature>
<feature type="region of interest" description="Disordered" evidence="1">
    <location>
        <begin position="246"/>
        <end position="265"/>
    </location>
</feature>
<evidence type="ECO:0008006" key="4">
    <source>
        <dbReference type="Google" id="ProtNLM"/>
    </source>
</evidence>
<gene>
    <name evidence="2" type="ORF">ANCCAN_06593</name>
</gene>
<comment type="caution">
    <text evidence="2">The sequence shown here is derived from an EMBL/GenBank/DDBJ whole genome shotgun (WGS) entry which is preliminary data.</text>
</comment>
<evidence type="ECO:0000256" key="1">
    <source>
        <dbReference type="SAM" id="MobiDB-lite"/>
    </source>
</evidence>
<keyword evidence="3" id="KW-1185">Reference proteome</keyword>
<proteinExistence type="predicted"/>
<dbReference type="AlphaFoldDB" id="A0A368GWB5"/>
<reference evidence="2 3" key="1">
    <citation type="submission" date="2014-10" db="EMBL/GenBank/DDBJ databases">
        <title>Draft genome of the hookworm Ancylostoma caninum.</title>
        <authorList>
            <person name="Mitreva M."/>
        </authorList>
    </citation>
    <scope>NUCLEOTIDE SEQUENCE [LARGE SCALE GENOMIC DNA]</scope>
    <source>
        <strain evidence="2 3">Baltimore</strain>
    </source>
</reference>
<evidence type="ECO:0000313" key="2">
    <source>
        <dbReference type="EMBL" id="RCN47305.1"/>
    </source>
</evidence>
<feature type="region of interest" description="Disordered" evidence="1">
    <location>
        <begin position="189"/>
        <end position="225"/>
    </location>
</feature>
<organism evidence="2 3">
    <name type="scientific">Ancylostoma caninum</name>
    <name type="common">Dog hookworm</name>
    <dbReference type="NCBI Taxonomy" id="29170"/>
    <lineage>
        <taxon>Eukaryota</taxon>
        <taxon>Metazoa</taxon>
        <taxon>Ecdysozoa</taxon>
        <taxon>Nematoda</taxon>
        <taxon>Chromadorea</taxon>
        <taxon>Rhabditida</taxon>
        <taxon>Rhabditina</taxon>
        <taxon>Rhabditomorpha</taxon>
        <taxon>Strongyloidea</taxon>
        <taxon>Ancylostomatidae</taxon>
        <taxon>Ancylostomatinae</taxon>
        <taxon>Ancylostoma</taxon>
    </lineage>
</organism>
<evidence type="ECO:0000313" key="3">
    <source>
        <dbReference type="Proteomes" id="UP000252519"/>
    </source>
</evidence>
<dbReference type="OrthoDB" id="10507331at2759"/>